<dbReference type="SUPFAM" id="SSF54995">
    <property type="entry name" value="Ribosomal protein S6"/>
    <property type="match status" value="1"/>
</dbReference>
<evidence type="ECO:0000256" key="2">
    <source>
        <dbReference type="ARBA" id="ARBA00035170"/>
    </source>
</evidence>
<name>A0A087UWA5_STEMI</name>
<proteinExistence type="inferred from homology"/>
<keyword evidence="4" id="KW-0689">Ribosomal protein</keyword>
<dbReference type="STRING" id="407821.A0A087UWA5"/>
<dbReference type="AlphaFoldDB" id="A0A087UWA5"/>
<dbReference type="GO" id="GO:0006412">
    <property type="term" value="P:translation"/>
    <property type="evidence" value="ECO:0007669"/>
    <property type="project" value="InterPro"/>
</dbReference>
<dbReference type="InterPro" id="IPR014717">
    <property type="entry name" value="Transl_elong_EF1B/ribsomal_bS6"/>
</dbReference>
<feature type="non-terminal residue" evidence="4">
    <location>
        <position position="70"/>
    </location>
</feature>
<protein>
    <recommendedName>
        <fullName evidence="2">Small ribosomal subunit protein bS6m</fullName>
    </recommendedName>
    <alternativeName>
        <fullName evidence="3">28S ribosomal protein S6, mitochondrial</fullName>
    </alternativeName>
</protein>
<dbReference type="GO" id="GO:0003735">
    <property type="term" value="F:structural constituent of ribosome"/>
    <property type="evidence" value="ECO:0007669"/>
    <property type="project" value="InterPro"/>
</dbReference>
<keyword evidence="4" id="KW-0687">Ribonucleoprotein</keyword>
<dbReference type="Proteomes" id="UP000054359">
    <property type="component" value="Unassembled WGS sequence"/>
</dbReference>
<dbReference type="InterPro" id="IPR035980">
    <property type="entry name" value="Ribosomal_bS6_sf"/>
</dbReference>
<accession>A0A087UWA5</accession>
<comment type="similarity">
    <text evidence="1">Belongs to the bacterial ribosomal protein bS6 family.</text>
</comment>
<sequence>MPAYEFSVLLKILPRAEAATALKRIGTLLLDKGIVIQKLENHGTKDLPFRMKGEGKAHTRGSYFVFKTMA</sequence>
<dbReference type="Pfam" id="PF01250">
    <property type="entry name" value="Ribosomal_S6"/>
    <property type="match status" value="1"/>
</dbReference>
<evidence type="ECO:0000256" key="1">
    <source>
        <dbReference type="ARBA" id="ARBA00009512"/>
    </source>
</evidence>
<dbReference type="EMBL" id="KK121980">
    <property type="protein sequence ID" value="KFM81644.1"/>
    <property type="molecule type" value="Genomic_DNA"/>
</dbReference>
<organism evidence="4 5">
    <name type="scientific">Stegodyphus mimosarum</name>
    <name type="common">African social velvet spider</name>
    <dbReference type="NCBI Taxonomy" id="407821"/>
    <lineage>
        <taxon>Eukaryota</taxon>
        <taxon>Metazoa</taxon>
        <taxon>Ecdysozoa</taxon>
        <taxon>Arthropoda</taxon>
        <taxon>Chelicerata</taxon>
        <taxon>Arachnida</taxon>
        <taxon>Araneae</taxon>
        <taxon>Araneomorphae</taxon>
        <taxon>Entelegynae</taxon>
        <taxon>Eresoidea</taxon>
        <taxon>Eresidae</taxon>
        <taxon>Stegodyphus</taxon>
    </lineage>
</organism>
<keyword evidence="5" id="KW-1185">Reference proteome</keyword>
<gene>
    <name evidence="4" type="ORF">X975_22277</name>
</gene>
<dbReference type="CDD" id="cd15465">
    <property type="entry name" value="bS6_mito"/>
    <property type="match status" value="1"/>
</dbReference>
<evidence type="ECO:0000256" key="3">
    <source>
        <dbReference type="ARBA" id="ARBA00035365"/>
    </source>
</evidence>
<reference evidence="4 5" key="1">
    <citation type="submission" date="2013-11" db="EMBL/GenBank/DDBJ databases">
        <title>Genome sequencing of Stegodyphus mimosarum.</title>
        <authorList>
            <person name="Bechsgaard J."/>
        </authorList>
    </citation>
    <scope>NUCLEOTIDE SEQUENCE [LARGE SCALE GENOMIC DNA]</scope>
</reference>
<evidence type="ECO:0000313" key="4">
    <source>
        <dbReference type="EMBL" id="KFM81644.1"/>
    </source>
</evidence>
<dbReference type="OMA" id="IHSQRHV"/>
<dbReference type="InterPro" id="IPR000529">
    <property type="entry name" value="Ribosomal_bS6"/>
</dbReference>
<evidence type="ECO:0000313" key="5">
    <source>
        <dbReference type="Proteomes" id="UP000054359"/>
    </source>
</evidence>
<dbReference type="GO" id="GO:0005840">
    <property type="term" value="C:ribosome"/>
    <property type="evidence" value="ECO:0007669"/>
    <property type="project" value="UniProtKB-KW"/>
</dbReference>
<dbReference type="GO" id="GO:0019843">
    <property type="term" value="F:rRNA binding"/>
    <property type="evidence" value="ECO:0007669"/>
    <property type="project" value="InterPro"/>
</dbReference>
<dbReference type="Gene3D" id="3.30.70.60">
    <property type="match status" value="1"/>
</dbReference>
<dbReference type="OrthoDB" id="268530at2759"/>